<keyword evidence="4 10" id="KW-0963">Cytoplasm</keyword>
<evidence type="ECO:0000313" key="15">
    <source>
        <dbReference type="Proteomes" id="UP000198346"/>
    </source>
</evidence>
<evidence type="ECO:0000256" key="1">
    <source>
        <dbReference type="ARBA" id="ARBA00004496"/>
    </source>
</evidence>
<evidence type="ECO:0000256" key="9">
    <source>
        <dbReference type="ARBA" id="ARBA00023125"/>
    </source>
</evidence>
<comment type="subunit">
    <text evidence="10">Forms a ring-shaped head-to-tail homodimer around DNA.</text>
</comment>
<dbReference type="SMART" id="SM00480">
    <property type="entry name" value="POL3Bc"/>
    <property type="match status" value="1"/>
</dbReference>
<comment type="function">
    <text evidence="10">Confers DNA tethering and processivity to DNA polymerases and other proteins. Acts as a clamp, forming a ring around DNA (a reaction catalyzed by the clamp-loading complex) which diffuses in an ATP-independent manner freely and bidirectionally along dsDNA. Initially characterized for its ability to contact the catalytic subunit of DNA polymerase III (Pol III), a complex, multichain enzyme responsible for most of the replicative synthesis in bacteria; Pol III exhibits 3'-5' exonuclease proofreading activity. The beta chain is required for initiation of replication as well as for processivity of DNA replication.</text>
</comment>
<dbReference type="AlphaFoldDB" id="A0A239PZ01"/>
<dbReference type="Proteomes" id="UP000198346">
    <property type="component" value="Unassembled WGS sequence"/>
</dbReference>
<evidence type="ECO:0000256" key="2">
    <source>
        <dbReference type="ARBA" id="ARBA00010752"/>
    </source>
</evidence>
<dbReference type="PIRSF" id="PIRSF000804">
    <property type="entry name" value="DNA_pol_III_b"/>
    <property type="match status" value="1"/>
</dbReference>
<dbReference type="GO" id="GO:0003677">
    <property type="term" value="F:DNA binding"/>
    <property type="evidence" value="ECO:0007669"/>
    <property type="project" value="UniProtKB-UniRule"/>
</dbReference>
<proteinExistence type="inferred from homology"/>
<feature type="domain" description="DNA polymerase III beta sliding clamp central" evidence="12">
    <location>
        <begin position="132"/>
        <end position="249"/>
    </location>
</feature>
<dbReference type="GO" id="GO:0005737">
    <property type="term" value="C:cytoplasm"/>
    <property type="evidence" value="ECO:0007669"/>
    <property type="project" value="UniProtKB-SubCell"/>
</dbReference>
<comment type="similarity">
    <text evidence="2 10">Belongs to the beta sliding clamp family.</text>
</comment>
<accession>A0A239PZ01</accession>
<dbReference type="GO" id="GO:0009360">
    <property type="term" value="C:DNA polymerase III complex"/>
    <property type="evidence" value="ECO:0007669"/>
    <property type="project" value="InterPro"/>
</dbReference>
<evidence type="ECO:0000256" key="4">
    <source>
        <dbReference type="ARBA" id="ARBA00022490"/>
    </source>
</evidence>
<dbReference type="PANTHER" id="PTHR30478:SF0">
    <property type="entry name" value="BETA SLIDING CLAMP"/>
    <property type="match status" value="1"/>
</dbReference>
<evidence type="ECO:0000256" key="8">
    <source>
        <dbReference type="ARBA" id="ARBA00022932"/>
    </source>
</evidence>
<keyword evidence="9" id="KW-0238">DNA-binding</keyword>
<dbReference type="SUPFAM" id="SSF55979">
    <property type="entry name" value="DNA clamp"/>
    <property type="match status" value="3"/>
</dbReference>
<dbReference type="OrthoDB" id="8421503at2"/>
<keyword evidence="5 10" id="KW-0808">Transferase</keyword>
<dbReference type="Pfam" id="PF02768">
    <property type="entry name" value="DNA_pol3_beta_3"/>
    <property type="match status" value="1"/>
</dbReference>
<evidence type="ECO:0000259" key="11">
    <source>
        <dbReference type="Pfam" id="PF00712"/>
    </source>
</evidence>
<dbReference type="CDD" id="cd00140">
    <property type="entry name" value="beta_clamp"/>
    <property type="match status" value="1"/>
</dbReference>
<evidence type="ECO:0000256" key="3">
    <source>
        <dbReference type="ARBA" id="ARBA00021035"/>
    </source>
</evidence>
<evidence type="ECO:0000256" key="10">
    <source>
        <dbReference type="PIRNR" id="PIRNR000804"/>
    </source>
</evidence>
<dbReference type="InterPro" id="IPR022634">
    <property type="entry name" value="DNA_polIII_beta_N"/>
</dbReference>
<sequence length="372" mass="40204">MKVTIERSALVRALGHVQSVVERRNTIPILSNVLLQADGGALTLTATDLDIEISESAPADVAVKGAATASAVMLHDIVRKLPEGAQVRLTLVDDEARLQITAGRYEGSLAVLPDEDFPTLASDDMDVRFSMPAADLARLFAKARFAMSQEETRYYLNGVYLHPYADGDVKLLRAAATDGHRLARLDAPLPAGAEKAPGVIVPRKAVSELARLLDDAEETVEVAVSSSKIRFGFGAGYLTSKLIDGTFPDYERVIPKTNPNALRVDNKDFAAAVDRVSTVSADRTRSIKLALAADRLRLTVNNPEAGSALEELSVDYDGEPLEIGFNARYLLDVAAQIDGETATFRLADPSSPTIICDEEDERALYVLMPLRV</sequence>
<evidence type="ECO:0000313" key="14">
    <source>
        <dbReference type="EMBL" id="SNT75390.1"/>
    </source>
</evidence>
<organism evidence="14 15">
    <name type="scientific">Amphiplicatus metriothermophilus</name>
    <dbReference type="NCBI Taxonomy" id="1519374"/>
    <lineage>
        <taxon>Bacteria</taxon>
        <taxon>Pseudomonadati</taxon>
        <taxon>Pseudomonadota</taxon>
        <taxon>Alphaproteobacteria</taxon>
        <taxon>Parvularculales</taxon>
        <taxon>Parvularculaceae</taxon>
        <taxon>Amphiplicatus</taxon>
    </lineage>
</organism>
<keyword evidence="15" id="KW-1185">Reference proteome</keyword>
<dbReference type="NCBIfam" id="TIGR00663">
    <property type="entry name" value="dnan"/>
    <property type="match status" value="1"/>
</dbReference>
<evidence type="ECO:0000259" key="13">
    <source>
        <dbReference type="Pfam" id="PF02768"/>
    </source>
</evidence>
<dbReference type="RefSeq" id="WP_089413140.1">
    <property type="nucleotide sequence ID" value="NZ_FZQA01000008.1"/>
</dbReference>
<reference evidence="14 15" key="1">
    <citation type="submission" date="2017-07" db="EMBL/GenBank/DDBJ databases">
        <authorList>
            <person name="Sun Z.S."/>
            <person name="Albrecht U."/>
            <person name="Echele G."/>
            <person name="Lee C.C."/>
        </authorList>
    </citation>
    <scope>NUCLEOTIDE SEQUENCE [LARGE SCALE GENOMIC DNA]</scope>
    <source>
        <strain evidence="14 15">CGMCC 1.12710</strain>
    </source>
</reference>
<comment type="subcellular location">
    <subcellularLocation>
        <location evidence="1 10">Cytoplasm</location>
    </subcellularLocation>
</comment>
<keyword evidence="7 10" id="KW-0235">DNA replication</keyword>
<dbReference type="InterPro" id="IPR022637">
    <property type="entry name" value="DNA_polIII_beta_cen"/>
</dbReference>
<dbReference type="Gene3D" id="3.10.150.10">
    <property type="entry name" value="DNA Polymerase III, subunit A, domain 2"/>
    <property type="match status" value="1"/>
</dbReference>
<dbReference type="InterPro" id="IPR046938">
    <property type="entry name" value="DNA_clamp_sf"/>
</dbReference>
<protein>
    <recommendedName>
        <fullName evidence="3 10">Beta sliding clamp</fullName>
    </recommendedName>
</protein>
<dbReference type="PANTHER" id="PTHR30478">
    <property type="entry name" value="DNA POLYMERASE III SUBUNIT BETA"/>
    <property type="match status" value="1"/>
</dbReference>
<dbReference type="Pfam" id="PF02767">
    <property type="entry name" value="DNA_pol3_beta_2"/>
    <property type="match status" value="1"/>
</dbReference>
<dbReference type="GO" id="GO:0006271">
    <property type="term" value="P:DNA strand elongation involved in DNA replication"/>
    <property type="evidence" value="ECO:0007669"/>
    <property type="project" value="TreeGrafter"/>
</dbReference>
<evidence type="ECO:0000256" key="7">
    <source>
        <dbReference type="ARBA" id="ARBA00022705"/>
    </source>
</evidence>
<dbReference type="GO" id="GO:0008408">
    <property type="term" value="F:3'-5' exonuclease activity"/>
    <property type="evidence" value="ECO:0007669"/>
    <property type="project" value="InterPro"/>
</dbReference>
<dbReference type="Gene3D" id="3.70.10.10">
    <property type="match status" value="1"/>
</dbReference>
<evidence type="ECO:0000256" key="6">
    <source>
        <dbReference type="ARBA" id="ARBA00022695"/>
    </source>
</evidence>
<feature type="domain" description="DNA polymerase III beta sliding clamp C-terminal" evidence="13">
    <location>
        <begin position="252"/>
        <end position="371"/>
    </location>
</feature>
<keyword evidence="8 10" id="KW-0239">DNA-directed DNA polymerase</keyword>
<name>A0A239PZ01_9PROT</name>
<dbReference type="InterPro" id="IPR022635">
    <property type="entry name" value="DNA_polIII_beta_C"/>
</dbReference>
<evidence type="ECO:0000256" key="5">
    <source>
        <dbReference type="ARBA" id="ARBA00022679"/>
    </source>
</evidence>
<keyword evidence="6 10" id="KW-0548">Nucleotidyltransferase</keyword>
<dbReference type="GO" id="GO:0003887">
    <property type="term" value="F:DNA-directed DNA polymerase activity"/>
    <property type="evidence" value="ECO:0007669"/>
    <property type="project" value="UniProtKB-UniRule"/>
</dbReference>
<gene>
    <name evidence="14" type="ORF">SAMN06297382_2715</name>
</gene>
<feature type="domain" description="DNA polymerase III beta sliding clamp N-terminal" evidence="11">
    <location>
        <begin position="1"/>
        <end position="120"/>
    </location>
</feature>
<dbReference type="InterPro" id="IPR001001">
    <property type="entry name" value="DNA_polIII_beta"/>
</dbReference>
<dbReference type="EMBL" id="FZQA01000008">
    <property type="protein sequence ID" value="SNT75390.1"/>
    <property type="molecule type" value="Genomic_DNA"/>
</dbReference>
<evidence type="ECO:0000259" key="12">
    <source>
        <dbReference type="Pfam" id="PF02767"/>
    </source>
</evidence>
<dbReference type="Pfam" id="PF00712">
    <property type="entry name" value="DNA_pol3_beta"/>
    <property type="match status" value="1"/>
</dbReference>